<gene>
    <name evidence="2" type="ORF">E1742_13455</name>
    <name evidence="1" type="ORF">GCM10007388_36660</name>
</gene>
<proteinExistence type="predicted"/>
<protein>
    <submittedName>
        <fullName evidence="2">Helicase</fullName>
    </submittedName>
</protein>
<organism evidence="1 4">
    <name type="scientific">Pseudoduganella plicata</name>
    <dbReference type="NCBI Taxonomy" id="321984"/>
    <lineage>
        <taxon>Bacteria</taxon>
        <taxon>Pseudomonadati</taxon>
        <taxon>Pseudomonadota</taxon>
        <taxon>Betaproteobacteria</taxon>
        <taxon>Burkholderiales</taxon>
        <taxon>Oxalobacteraceae</taxon>
        <taxon>Telluria group</taxon>
        <taxon>Pseudoduganella</taxon>
    </lineage>
</organism>
<dbReference type="GO" id="GO:0004386">
    <property type="term" value="F:helicase activity"/>
    <property type="evidence" value="ECO:0007669"/>
    <property type="project" value="UniProtKB-KW"/>
</dbReference>
<reference evidence="1" key="3">
    <citation type="submission" date="2022-12" db="EMBL/GenBank/DDBJ databases">
        <authorList>
            <person name="Sun Q."/>
            <person name="Kim S."/>
        </authorList>
    </citation>
    <scope>NUCLEOTIDE SEQUENCE</scope>
    <source>
        <strain evidence="1">KCTC 12344</strain>
    </source>
</reference>
<sequence>MIKFKVLLWAFAQLLKRQVKNNPACAQYVRGKHLVFQIRTASGSGRTYIIHQGSISSAAGLAENPAFTLSFRDAPAGYKILSAKHSQAAFLRGLSTAELSITGDFQEVMWFQGLTAFLQPPKVIAPYDRTAFHAPATSIAEREK</sequence>
<accession>A0A4P7BHH6</accession>
<evidence type="ECO:0000313" key="3">
    <source>
        <dbReference type="Proteomes" id="UP000294359"/>
    </source>
</evidence>
<dbReference type="EMBL" id="CP038026">
    <property type="protein sequence ID" value="QBQ37065.1"/>
    <property type="molecule type" value="Genomic_DNA"/>
</dbReference>
<keyword evidence="2" id="KW-0067">ATP-binding</keyword>
<keyword evidence="2" id="KW-0378">Hydrolase</keyword>
<keyword evidence="3" id="KW-1185">Reference proteome</keyword>
<evidence type="ECO:0000313" key="1">
    <source>
        <dbReference type="EMBL" id="GGY99661.1"/>
    </source>
</evidence>
<dbReference type="InterPro" id="IPR036527">
    <property type="entry name" value="SCP2_sterol-bd_dom_sf"/>
</dbReference>
<dbReference type="OrthoDB" id="7011745at2"/>
<keyword evidence="2" id="KW-0347">Helicase</keyword>
<reference evidence="2 3" key="2">
    <citation type="submission" date="2019-03" db="EMBL/GenBank/DDBJ databases">
        <title>Draft Genome Sequences of Six Type Strains of the Genus Massilia.</title>
        <authorList>
            <person name="Miess H."/>
            <person name="Frediansyhah A."/>
            <person name="Gross H."/>
        </authorList>
    </citation>
    <scope>NUCLEOTIDE SEQUENCE [LARGE SCALE GENOMIC DNA]</scope>
    <source>
        <strain evidence="2 3">DSM 17505</strain>
    </source>
</reference>
<dbReference type="Gene3D" id="3.30.1050.10">
    <property type="entry name" value="SCP2 sterol-binding domain"/>
    <property type="match status" value="1"/>
</dbReference>
<evidence type="ECO:0000313" key="4">
    <source>
        <dbReference type="Proteomes" id="UP000619512"/>
    </source>
</evidence>
<keyword evidence="2" id="KW-0547">Nucleotide-binding</keyword>
<reference evidence="1" key="1">
    <citation type="journal article" date="2014" name="Int. J. Syst. Evol. Microbiol.">
        <title>Complete genome sequence of Corynebacterium casei LMG S-19264T (=DSM 44701T), isolated from a smear-ripened cheese.</title>
        <authorList>
            <consortium name="US DOE Joint Genome Institute (JGI-PGF)"/>
            <person name="Walter F."/>
            <person name="Albersmeier A."/>
            <person name="Kalinowski J."/>
            <person name="Ruckert C."/>
        </authorList>
    </citation>
    <scope>NUCLEOTIDE SEQUENCE</scope>
    <source>
        <strain evidence="1">KCTC 12344</strain>
    </source>
</reference>
<dbReference type="Proteomes" id="UP000619512">
    <property type="component" value="Unassembled WGS sequence"/>
</dbReference>
<evidence type="ECO:0000313" key="2">
    <source>
        <dbReference type="EMBL" id="QBQ37065.1"/>
    </source>
</evidence>
<dbReference type="RefSeq" id="WP_134385433.1">
    <property type="nucleotide sequence ID" value="NZ_BMWW01000006.1"/>
</dbReference>
<dbReference type="Proteomes" id="UP000294359">
    <property type="component" value="Chromosome"/>
</dbReference>
<dbReference type="EMBL" id="BMWW01000006">
    <property type="protein sequence ID" value="GGY99661.1"/>
    <property type="molecule type" value="Genomic_DNA"/>
</dbReference>
<name>A0A4P7BHH6_9BURK</name>
<dbReference type="AlphaFoldDB" id="A0A4P7BHH6"/>